<comment type="caution">
    <text evidence="3">The sequence shown here is derived from an EMBL/GenBank/DDBJ whole genome shotgun (WGS) entry which is preliminary data.</text>
</comment>
<feature type="compositionally biased region" description="Acidic residues" evidence="1">
    <location>
        <begin position="137"/>
        <end position="154"/>
    </location>
</feature>
<reference evidence="3 4" key="1">
    <citation type="submission" date="2018-09" db="EMBL/GenBank/DDBJ databases">
        <title>Genomic investigation of the strawberry pathogen Phytophthora fragariae indicates pathogenicity is determined by transcriptional variation in three key races.</title>
        <authorList>
            <person name="Adams T.M."/>
            <person name="Armitage A.D."/>
            <person name="Sobczyk M.K."/>
            <person name="Bates H.J."/>
            <person name="Dunwell J.M."/>
            <person name="Nellist C.F."/>
            <person name="Harrison R.J."/>
        </authorList>
    </citation>
    <scope>NUCLEOTIDE SEQUENCE [LARGE SCALE GENOMIC DNA]</scope>
    <source>
        <strain evidence="3 4">SCRP324</strain>
    </source>
</reference>
<dbReference type="GO" id="GO:0005634">
    <property type="term" value="C:nucleus"/>
    <property type="evidence" value="ECO:0007669"/>
    <property type="project" value="TreeGrafter"/>
</dbReference>
<dbReference type="PANTHER" id="PTHR19303:SF73">
    <property type="entry name" value="PROTEIN PDC2"/>
    <property type="match status" value="1"/>
</dbReference>
<name>A0A6A3H5I3_9STRA</name>
<dbReference type="PANTHER" id="PTHR19303">
    <property type="entry name" value="TRANSPOSON"/>
    <property type="match status" value="1"/>
</dbReference>
<dbReference type="OrthoDB" id="124416at2759"/>
<dbReference type="GO" id="GO:0003677">
    <property type="term" value="F:DNA binding"/>
    <property type="evidence" value="ECO:0007669"/>
    <property type="project" value="TreeGrafter"/>
</dbReference>
<dbReference type="InterPro" id="IPR050863">
    <property type="entry name" value="CenT-Element_Derived"/>
</dbReference>
<evidence type="ECO:0000313" key="4">
    <source>
        <dbReference type="Proteomes" id="UP000435112"/>
    </source>
</evidence>
<feature type="region of interest" description="Disordered" evidence="1">
    <location>
        <begin position="129"/>
        <end position="154"/>
    </location>
</feature>
<dbReference type="InterPro" id="IPR004875">
    <property type="entry name" value="DDE_SF_endonuclease_dom"/>
</dbReference>
<organism evidence="3 4">
    <name type="scientific">Phytophthora rubi</name>
    <dbReference type="NCBI Taxonomy" id="129364"/>
    <lineage>
        <taxon>Eukaryota</taxon>
        <taxon>Sar</taxon>
        <taxon>Stramenopiles</taxon>
        <taxon>Oomycota</taxon>
        <taxon>Peronosporomycetes</taxon>
        <taxon>Peronosporales</taxon>
        <taxon>Peronosporaceae</taxon>
        <taxon>Phytophthora</taxon>
    </lineage>
</organism>
<feature type="domain" description="DDE-1" evidence="2">
    <location>
        <begin position="1"/>
        <end position="123"/>
    </location>
</feature>
<gene>
    <name evidence="3" type="ORF">PR002_g29007</name>
</gene>
<evidence type="ECO:0000259" key="2">
    <source>
        <dbReference type="Pfam" id="PF03184"/>
    </source>
</evidence>
<dbReference type="Pfam" id="PF03184">
    <property type="entry name" value="DDE_1"/>
    <property type="match status" value="1"/>
</dbReference>
<evidence type="ECO:0000256" key="1">
    <source>
        <dbReference type="SAM" id="MobiDB-lite"/>
    </source>
</evidence>
<proteinExistence type="predicted"/>
<accession>A0A6A3H5I3</accession>
<evidence type="ECO:0000313" key="3">
    <source>
        <dbReference type="EMBL" id="KAE8964342.1"/>
    </source>
</evidence>
<dbReference type="Proteomes" id="UP000435112">
    <property type="component" value="Unassembled WGS sequence"/>
</dbReference>
<protein>
    <recommendedName>
        <fullName evidence="2">DDE-1 domain-containing protein</fullName>
    </recommendedName>
</protein>
<sequence length="168" mass="18725">MNSKIYQNWLLQLDKEMRAAKRHILLLVDNVSSHALGDMVLTNIKVQKLPANTTTYLQPLDAGVIASFKARFRSLQIDHGIERFEADANVNGQSAYKIDQLQAMQWSSLLWSSTEAKAVAHCWQKTGLATPLRGNDEPDEDGEDEGVEEDDADGEIVDLMLKVVSISL</sequence>
<dbReference type="EMBL" id="QXFU01005447">
    <property type="protein sequence ID" value="KAE8964342.1"/>
    <property type="molecule type" value="Genomic_DNA"/>
</dbReference>
<dbReference type="AlphaFoldDB" id="A0A6A3H5I3"/>